<dbReference type="EMBL" id="QJKJ01001700">
    <property type="protein sequence ID" value="RDY06356.1"/>
    <property type="molecule type" value="Genomic_DNA"/>
</dbReference>
<evidence type="ECO:0000313" key="3">
    <source>
        <dbReference type="EMBL" id="RDY06356.1"/>
    </source>
</evidence>
<evidence type="ECO:0000313" key="4">
    <source>
        <dbReference type="Proteomes" id="UP000257109"/>
    </source>
</evidence>
<accession>A0A371HUA0</accession>
<feature type="non-terminal residue" evidence="3">
    <location>
        <position position="1"/>
    </location>
</feature>
<dbReference type="PANTHER" id="PTHR31929">
    <property type="entry name" value="SAUR-LIKE AUXIN-RESPONSIVE PROTEIN FAMILY-RELATED"/>
    <property type="match status" value="1"/>
</dbReference>
<dbReference type="GO" id="GO:0009733">
    <property type="term" value="P:response to auxin"/>
    <property type="evidence" value="ECO:0007669"/>
    <property type="project" value="InterPro"/>
</dbReference>
<feature type="domain" description="TIR" evidence="2">
    <location>
        <begin position="191"/>
        <end position="266"/>
    </location>
</feature>
<evidence type="ECO:0000259" key="2">
    <source>
        <dbReference type="Pfam" id="PF01582"/>
    </source>
</evidence>
<reference evidence="3" key="1">
    <citation type="submission" date="2018-05" db="EMBL/GenBank/DDBJ databases">
        <title>Draft genome of Mucuna pruriens seed.</title>
        <authorList>
            <person name="Nnadi N.E."/>
            <person name="Vos R."/>
            <person name="Hasami M.H."/>
            <person name="Devisetty U.K."/>
            <person name="Aguiy J.C."/>
        </authorList>
    </citation>
    <scope>NUCLEOTIDE SEQUENCE [LARGE SCALE GENOMIC DNA]</scope>
    <source>
        <strain evidence="3">JCA_2017</strain>
    </source>
</reference>
<dbReference type="Pfam" id="PF01582">
    <property type="entry name" value="TIR"/>
    <property type="match status" value="1"/>
</dbReference>
<keyword evidence="4" id="KW-1185">Reference proteome</keyword>
<dbReference type="Proteomes" id="UP000257109">
    <property type="component" value="Unassembled WGS sequence"/>
</dbReference>
<dbReference type="InterPro" id="IPR000157">
    <property type="entry name" value="TIR_dom"/>
</dbReference>
<dbReference type="Gene3D" id="3.40.50.10140">
    <property type="entry name" value="Toll/interleukin-1 receptor homology (TIR) domain"/>
    <property type="match status" value="1"/>
</dbReference>
<protein>
    <recommendedName>
        <fullName evidence="2">TIR domain-containing protein</fullName>
    </recommendedName>
</protein>
<sequence length="272" mass="30775">MGFRLLGVSKARQAASKYEEVPKGYLAVYVGEKMKRFIIPIGYLNQPSFQDLLSQAEEEFGYHHPMGGLTIPCREDIGRGKKQLEADADGHVEVGPPTEVYGRRKKRVKGIIRKENSVRKGVEGNKNEQLSCRGNMDIRRVGNQGEVPISMVSDIIGPHSRSLWMEDTHRKYNGEHGKKIEWTLLQKVQAYNQLEKGDEISPALIEAIEDSQRTMLPQSGAWMNSARFWNKKSQKQIVIPVFCNIDPSNVRNKAGSYEQAFAKHEGLPRIVL</sequence>
<comment type="similarity">
    <text evidence="1">Belongs to the ARG7 family.</text>
</comment>
<dbReference type="AlphaFoldDB" id="A0A371HUA0"/>
<gene>
    <name evidence="3" type="ORF">CR513_09657</name>
</gene>
<name>A0A371HUA0_MUCPR</name>
<dbReference type="GO" id="GO:0007165">
    <property type="term" value="P:signal transduction"/>
    <property type="evidence" value="ECO:0007669"/>
    <property type="project" value="InterPro"/>
</dbReference>
<dbReference type="InterPro" id="IPR035897">
    <property type="entry name" value="Toll_tir_struct_dom_sf"/>
</dbReference>
<dbReference type="OrthoDB" id="1678688at2759"/>
<evidence type="ECO:0000256" key="1">
    <source>
        <dbReference type="ARBA" id="ARBA00006974"/>
    </source>
</evidence>
<dbReference type="InterPro" id="IPR003676">
    <property type="entry name" value="SAUR_fam"/>
</dbReference>
<dbReference type="SUPFAM" id="SSF52200">
    <property type="entry name" value="Toll/Interleukin receptor TIR domain"/>
    <property type="match status" value="1"/>
</dbReference>
<comment type="caution">
    <text evidence="3">The sequence shown here is derived from an EMBL/GenBank/DDBJ whole genome shotgun (WGS) entry which is preliminary data.</text>
</comment>
<proteinExistence type="inferred from homology"/>
<dbReference type="STRING" id="157652.A0A371HUA0"/>
<organism evidence="3 4">
    <name type="scientific">Mucuna pruriens</name>
    <name type="common">Velvet bean</name>
    <name type="synonym">Dolichos pruriens</name>
    <dbReference type="NCBI Taxonomy" id="157652"/>
    <lineage>
        <taxon>Eukaryota</taxon>
        <taxon>Viridiplantae</taxon>
        <taxon>Streptophyta</taxon>
        <taxon>Embryophyta</taxon>
        <taxon>Tracheophyta</taxon>
        <taxon>Spermatophyta</taxon>
        <taxon>Magnoliopsida</taxon>
        <taxon>eudicotyledons</taxon>
        <taxon>Gunneridae</taxon>
        <taxon>Pentapetalae</taxon>
        <taxon>rosids</taxon>
        <taxon>fabids</taxon>
        <taxon>Fabales</taxon>
        <taxon>Fabaceae</taxon>
        <taxon>Papilionoideae</taxon>
        <taxon>50 kb inversion clade</taxon>
        <taxon>NPAAA clade</taxon>
        <taxon>indigoferoid/millettioid clade</taxon>
        <taxon>Phaseoleae</taxon>
        <taxon>Mucuna</taxon>
    </lineage>
</organism>
<dbReference type="Pfam" id="PF02519">
    <property type="entry name" value="Auxin_inducible"/>
    <property type="match status" value="1"/>
</dbReference>